<organism evidence="1 2">
    <name type="scientific">Lacipirellula limnantheis</name>
    <dbReference type="NCBI Taxonomy" id="2528024"/>
    <lineage>
        <taxon>Bacteria</taxon>
        <taxon>Pseudomonadati</taxon>
        <taxon>Planctomycetota</taxon>
        <taxon>Planctomycetia</taxon>
        <taxon>Pirellulales</taxon>
        <taxon>Lacipirellulaceae</taxon>
        <taxon>Lacipirellula</taxon>
    </lineage>
</organism>
<sequence>MFTLNDVVPWGRSLDEYRSMFTLTDSDMTGRILGCADGPASFNAEATALGWSVVSCDPLYRFGVAEIRDRIDITFQSFIDQTKKNAAEFVWSNDLPDVEALGHRRMAAMAQFLRDFDVGRASGRYVDAELPKLPFADDSFDVAVCAHFLFLYSEQFPQRFHVDSILELCRVGREVRVFPLLELGSVPSRHVSSVVDHLRTLGFNVQIEQVEYEFQHGGNQMLRVLR</sequence>
<name>A0A517U282_9BACT</name>
<keyword evidence="2" id="KW-1185">Reference proteome</keyword>
<gene>
    <name evidence="1" type="ORF">I41_39340</name>
</gene>
<dbReference type="AlphaFoldDB" id="A0A517U282"/>
<evidence type="ECO:0008006" key="3">
    <source>
        <dbReference type="Google" id="ProtNLM"/>
    </source>
</evidence>
<dbReference type="KEGG" id="llh:I41_39340"/>
<reference evidence="1 2" key="1">
    <citation type="submission" date="2019-02" db="EMBL/GenBank/DDBJ databases">
        <title>Deep-cultivation of Planctomycetes and their phenomic and genomic characterization uncovers novel biology.</title>
        <authorList>
            <person name="Wiegand S."/>
            <person name="Jogler M."/>
            <person name="Boedeker C."/>
            <person name="Pinto D."/>
            <person name="Vollmers J."/>
            <person name="Rivas-Marin E."/>
            <person name="Kohn T."/>
            <person name="Peeters S.H."/>
            <person name="Heuer A."/>
            <person name="Rast P."/>
            <person name="Oberbeckmann S."/>
            <person name="Bunk B."/>
            <person name="Jeske O."/>
            <person name="Meyerdierks A."/>
            <person name="Storesund J.E."/>
            <person name="Kallscheuer N."/>
            <person name="Luecker S."/>
            <person name="Lage O.M."/>
            <person name="Pohl T."/>
            <person name="Merkel B.J."/>
            <person name="Hornburger P."/>
            <person name="Mueller R.-W."/>
            <person name="Bruemmer F."/>
            <person name="Labrenz M."/>
            <person name="Spormann A.M."/>
            <person name="Op den Camp H."/>
            <person name="Overmann J."/>
            <person name="Amann R."/>
            <person name="Jetten M.S.M."/>
            <person name="Mascher T."/>
            <person name="Medema M.H."/>
            <person name="Devos D.P."/>
            <person name="Kaster A.-K."/>
            <person name="Ovreas L."/>
            <person name="Rohde M."/>
            <person name="Galperin M.Y."/>
            <person name="Jogler C."/>
        </authorList>
    </citation>
    <scope>NUCLEOTIDE SEQUENCE [LARGE SCALE GENOMIC DNA]</scope>
    <source>
        <strain evidence="1 2">I41</strain>
    </source>
</reference>
<dbReference type="EMBL" id="CP036339">
    <property type="protein sequence ID" value="QDT74735.1"/>
    <property type="molecule type" value="Genomic_DNA"/>
</dbReference>
<dbReference type="Gene3D" id="3.40.50.150">
    <property type="entry name" value="Vaccinia Virus protein VP39"/>
    <property type="match status" value="1"/>
</dbReference>
<dbReference type="RefSeq" id="WP_145434470.1">
    <property type="nucleotide sequence ID" value="NZ_CP036339.1"/>
</dbReference>
<dbReference type="InterPro" id="IPR029063">
    <property type="entry name" value="SAM-dependent_MTases_sf"/>
</dbReference>
<proteinExistence type="predicted"/>
<evidence type="ECO:0000313" key="1">
    <source>
        <dbReference type="EMBL" id="QDT74735.1"/>
    </source>
</evidence>
<accession>A0A517U282</accession>
<dbReference type="OrthoDB" id="9787807at2"/>
<protein>
    <recommendedName>
        <fullName evidence="3">Methyltransferase type 11 domain-containing protein</fullName>
    </recommendedName>
</protein>
<dbReference type="Proteomes" id="UP000317909">
    <property type="component" value="Chromosome"/>
</dbReference>
<evidence type="ECO:0000313" key="2">
    <source>
        <dbReference type="Proteomes" id="UP000317909"/>
    </source>
</evidence>